<dbReference type="Proteomes" id="UP000199306">
    <property type="component" value="Unassembled WGS sequence"/>
</dbReference>
<dbReference type="Pfam" id="PF25917">
    <property type="entry name" value="BSH_RND"/>
    <property type="match status" value="1"/>
</dbReference>
<dbReference type="InterPro" id="IPR058625">
    <property type="entry name" value="MdtA-like_BSH"/>
</dbReference>
<evidence type="ECO:0000259" key="7">
    <source>
        <dbReference type="Pfam" id="PF25917"/>
    </source>
</evidence>
<evidence type="ECO:0000313" key="10">
    <source>
        <dbReference type="Proteomes" id="UP000199306"/>
    </source>
</evidence>
<dbReference type="Gene3D" id="2.40.30.170">
    <property type="match status" value="1"/>
</dbReference>
<feature type="domain" description="p-hydroxybenzoic acid efflux pump subunit AaeA-like beta-barrel" evidence="8">
    <location>
        <begin position="258"/>
        <end position="348"/>
    </location>
</feature>
<name>A0A1I5NZI7_9BACT</name>
<dbReference type="OrthoDB" id="9811754at2"/>
<evidence type="ECO:0000313" key="9">
    <source>
        <dbReference type="EMBL" id="SFP27020.1"/>
    </source>
</evidence>
<keyword evidence="3 6" id="KW-1133">Transmembrane helix</keyword>
<dbReference type="InterPro" id="IPR050739">
    <property type="entry name" value="MFP"/>
</dbReference>
<dbReference type="STRING" id="1079859.SAMN04515674_102188"/>
<sequence length="357" mass="39669">MNTPKSNRTDKIITNITAILASVILVALAVWGTRTLLFMNKYEETNDAQVDEYINPVTAKVSGYIKEIKFEENQEVHRGDTLLVIDNSDYIVQQREAEAALVNARAQISVLESNTNTMNQVAKVSKSQIEAAKARLWKQEQEYIRYKNLFEAESVTGQQFENVKTALDVAKSEYQATLDAYSASLAKVHDTQVQKDVASAEIKRREAIVGKNKLDVSYTIITAPYDGKMGRRTIQPGQLILIGQTLGFIVDHEAGKWVIANFKETQVRNMYVGENVEIEIDAFPDEIFKGKIESLSAATGSRFSLLPPDNSTGNFVKIAQRIPVRIRLEGDKKGLGILSAGMSANVSVKKGRNHQNG</sequence>
<keyword evidence="2 6" id="KW-0812">Transmembrane</keyword>
<dbReference type="GO" id="GO:0016020">
    <property type="term" value="C:membrane"/>
    <property type="evidence" value="ECO:0007669"/>
    <property type="project" value="UniProtKB-SubCell"/>
</dbReference>
<evidence type="ECO:0000256" key="2">
    <source>
        <dbReference type="ARBA" id="ARBA00022692"/>
    </source>
</evidence>
<reference evidence="9 10" key="1">
    <citation type="submission" date="2016-10" db="EMBL/GenBank/DDBJ databases">
        <authorList>
            <person name="de Groot N.N."/>
        </authorList>
    </citation>
    <scope>NUCLEOTIDE SEQUENCE [LARGE SCALE GENOMIC DNA]</scope>
    <source>
        <strain evidence="10">E92,LMG 26720,CCM 7988</strain>
    </source>
</reference>
<comment type="subcellular location">
    <subcellularLocation>
        <location evidence="1">Membrane</location>
        <topology evidence="1">Single-pass membrane protein</topology>
    </subcellularLocation>
</comment>
<dbReference type="EMBL" id="FOXH01000002">
    <property type="protein sequence ID" value="SFP27020.1"/>
    <property type="molecule type" value="Genomic_DNA"/>
</dbReference>
<keyword evidence="5" id="KW-0175">Coiled coil</keyword>
<evidence type="ECO:0000259" key="8">
    <source>
        <dbReference type="Pfam" id="PF25963"/>
    </source>
</evidence>
<evidence type="ECO:0000256" key="4">
    <source>
        <dbReference type="ARBA" id="ARBA00023136"/>
    </source>
</evidence>
<dbReference type="SUPFAM" id="SSF111369">
    <property type="entry name" value="HlyD-like secretion proteins"/>
    <property type="match status" value="2"/>
</dbReference>
<dbReference type="Gene3D" id="2.40.50.100">
    <property type="match status" value="1"/>
</dbReference>
<dbReference type="AlphaFoldDB" id="A0A1I5NZI7"/>
<gene>
    <name evidence="9" type="ORF">SAMN04515674_102188</name>
</gene>
<evidence type="ECO:0000256" key="6">
    <source>
        <dbReference type="SAM" id="Phobius"/>
    </source>
</evidence>
<protein>
    <submittedName>
        <fullName evidence="9">Membrane fusion protein, multidrug efflux system</fullName>
    </submittedName>
</protein>
<dbReference type="PANTHER" id="PTHR30386:SF26">
    <property type="entry name" value="TRANSPORT PROTEIN COMB"/>
    <property type="match status" value="1"/>
</dbReference>
<proteinExistence type="predicted"/>
<dbReference type="PANTHER" id="PTHR30386">
    <property type="entry name" value="MEMBRANE FUSION SUBUNIT OF EMRAB-TOLC MULTIDRUG EFFLUX PUMP"/>
    <property type="match status" value="1"/>
</dbReference>
<organism evidence="9 10">
    <name type="scientific">Pseudarcicella hirudinis</name>
    <dbReference type="NCBI Taxonomy" id="1079859"/>
    <lineage>
        <taxon>Bacteria</taxon>
        <taxon>Pseudomonadati</taxon>
        <taxon>Bacteroidota</taxon>
        <taxon>Cytophagia</taxon>
        <taxon>Cytophagales</taxon>
        <taxon>Flectobacillaceae</taxon>
        <taxon>Pseudarcicella</taxon>
    </lineage>
</organism>
<accession>A0A1I5NZI7</accession>
<dbReference type="RefSeq" id="WP_092012569.1">
    <property type="nucleotide sequence ID" value="NZ_FOXH01000002.1"/>
</dbReference>
<evidence type="ECO:0000256" key="3">
    <source>
        <dbReference type="ARBA" id="ARBA00022989"/>
    </source>
</evidence>
<dbReference type="Pfam" id="PF25963">
    <property type="entry name" value="Beta-barrel_AAEA"/>
    <property type="match status" value="1"/>
</dbReference>
<keyword evidence="10" id="KW-1185">Reference proteome</keyword>
<feature type="coiled-coil region" evidence="5">
    <location>
        <begin position="94"/>
        <end position="149"/>
    </location>
</feature>
<feature type="transmembrane region" description="Helical" evidence="6">
    <location>
        <begin position="12"/>
        <end position="31"/>
    </location>
</feature>
<feature type="domain" description="Multidrug resistance protein MdtA-like barrel-sandwich hybrid" evidence="7">
    <location>
        <begin position="57"/>
        <end position="251"/>
    </location>
</feature>
<dbReference type="InterPro" id="IPR058634">
    <property type="entry name" value="AaeA-lik-b-barrel"/>
</dbReference>
<evidence type="ECO:0000256" key="5">
    <source>
        <dbReference type="SAM" id="Coils"/>
    </source>
</evidence>
<keyword evidence="4 6" id="KW-0472">Membrane</keyword>
<evidence type="ECO:0000256" key="1">
    <source>
        <dbReference type="ARBA" id="ARBA00004167"/>
    </source>
</evidence>
<dbReference type="GO" id="GO:0055085">
    <property type="term" value="P:transmembrane transport"/>
    <property type="evidence" value="ECO:0007669"/>
    <property type="project" value="InterPro"/>
</dbReference>